<dbReference type="Gene3D" id="1.10.510.10">
    <property type="entry name" value="Transferase(Phosphotransferase) domain 1"/>
    <property type="match status" value="1"/>
</dbReference>
<evidence type="ECO:0000313" key="2">
    <source>
        <dbReference type="EMBL" id="VAX42857.1"/>
    </source>
</evidence>
<feature type="domain" description="Protein kinase" evidence="1">
    <location>
        <begin position="64"/>
        <end position="313"/>
    </location>
</feature>
<sequence length="313" mass="35273">MRLIRSSWRVFTLPEVKDRGLHLWGKGCASWPIRWCRTDSVSVLSLRTNADMSDQSERVRFGPYQLVRELSPSPLGQRWLALRESDQSSHAVYRFPSLPDRVWRRRHTRAMQVLAQLHHPHLLAVEMCSFEVGGEPWVVTPYTGNHDNIVLLRNVVQAKGESLPACEAERAVLQVLEGIAYAHAVGVCNGPIALEQLLVDRRGRVLIELYGVGRALAGLEAGNAELVRDEVRSVVEIAYRLVTGLDAEEPRIPASRLVKKLPRAFDEWLETGLNPTGGFRTAQDAIEALPHRRPEPEPSRVRTVLGRLATWSR</sequence>
<dbReference type="EMBL" id="UOGK01000770">
    <property type="protein sequence ID" value="VAX42857.1"/>
    <property type="molecule type" value="Genomic_DNA"/>
</dbReference>
<dbReference type="GO" id="GO:0004672">
    <property type="term" value="F:protein kinase activity"/>
    <property type="evidence" value="ECO:0007669"/>
    <property type="project" value="InterPro"/>
</dbReference>
<dbReference type="Gene3D" id="3.30.200.20">
    <property type="entry name" value="Phosphorylase Kinase, domain 1"/>
    <property type="match status" value="1"/>
</dbReference>
<name>A0A3B1E993_9ZZZZ</name>
<dbReference type="AlphaFoldDB" id="A0A3B1E993"/>
<organism evidence="2">
    <name type="scientific">hydrothermal vent metagenome</name>
    <dbReference type="NCBI Taxonomy" id="652676"/>
    <lineage>
        <taxon>unclassified sequences</taxon>
        <taxon>metagenomes</taxon>
        <taxon>ecological metagenomes</taxon>
    </lineage>
</organism>
<dbReference type="InterPro" id="IPR011009">
    <property type="entry name" value="Kinase-like_dom_sf"/>
</dbReference>
<evidence type="ECO:0000259" key="1">
    <source>
        <dbReference type="PROSITE" id="PS50011"/>
    </source>
</evidence>
<dbReference type="GO" id="GO:0005524">
    <property type="term" value="F:ATP binding"/>
    <property type="evidence" value="ECO:0007669"/>
    <property type="project" value="InterPro"/>
</dbReference>
<proteinExistence type="predicted"/>
<reference evidence="2" key="1">
    <citation type="submission" date="2018-06" db="EMBL/GenBank/DDBJ databases">
        <authorList>
            <person name="Zhirakovskaya E."/>
        </authorList>
    </citation>
    <scope>NUCLEOTIDE SEQUENCE</scope>
</reference>
<dbReference type="SUPFAM" id="SSF56112">
    <property type="entry name" value="Protein kinase-like (PK-like)"/>
    <property type="match status" value="1"/>
</dbReference>
<gene>
    <name evidence="2" type="ORF">MNBD_PLANCTO03-245</name>
</gene>
<dbReference type="PROSITE" id="PS50011">
    <property type="entry name" value="PROTEIN_KINASE_DOM"/>
    <property type="match status" value="1"/>
</dbReference>
<protein>
    <recommendedName>
        <fullName evidence="1">Protein kinase domain-containing protein</fullName>
    </recommendedName>
</protein>
<accession>A0A3B1E993</accession>
<dbReference type="InterPro" id="IPR000719">
    <property type="entry name" value="Prot_kinase_dom"/>
</dbReference>